<comment type="caution">
    <text evidence="2">The sequence shown here is derived from an EMBL/GenBank/DDBJ whole genome shotgun (WGS) entry which is preliminary data.</text>
</comment>
<sequence length="750" mass="82699">MSGQLAACSILHPCPVINDSCGLLVTRTPATTIVSGWPSRSPIRERSLGRASALSDALDSTNRRLCCVTYYLKSPSAGTALQSGREHCTPVQSLPRIEATERFTRVAVSPLALSPTREIAPVCAVNSNRTLQTNVGNLLASNSLLIYSPARNPANIELFWLHYAPPTWANWGLYSRWGRPPPPRIFACRNRAGRYSRSAGFSRGSQAPPPSMHSGSLHPSSVLNTSMLRATHNSTPLALSAARSDQSGPLPESHTQPIRDWVDTRASQKAPRHFVSVLLSILCLRRCQASAAVIWLPRLRRLNAGLEAEDSFCSAVRCVIAEEKEGMMVPRIHPRIQLTAKSKYSKHKMIAVLRTDWSPPTLVKERNRTARKERVLPNSRSCQRDKRVHCCHVLEVKKRNSDGMQWWGRREYSEKRLQILLRWESTTACRRGNRVVSQPYHHNPISKSLPSAERVKNAAVKQPLIPRTPATHWKAVRQSACRNLPANRRPSQQATPRVHAEANQPTTARVAPGICESRGRRPCGMNVSGNPGPVTTTACHADERAGRNSGGWAQRFHPDTTPIYPPPLKLPEPFPLPLPTAQIASALWQNTSKTLPLPPTPPGIRRFPDPTLTSSFLPVSEEAVVTSGYPTRRCSWRSTYISVVPPSFSIDCSLHSRTEVSAKGESSCSSTSSSPTRAKCLVETVVSRPSGNLMWAYSVLTLSTRGSYFKRLALPIINTGPEVNSHVGLEKPLFDFGDAVAELLDYSPLT</sequence>
<accession>A0ABQ9GCR3</accession>
<feature type="region of interest" description="Disordered" evidence="1">
    <location>
        <begin position="197"/>
        <end position="218"/>
    </location>
</feature>
<reference evidence="2 3" key="1">
    <citation type="submission" date="2023-02" db="EMBL/GenBank/DDBJ databases">
        <title>LHISI_Scaffold_Assembly.</title>
        <authorList>
            <person name="Stuart O.P."/>
            <person name="Cleave R."/>
            <person name="Magrath M.J.L."/>
            <person name="Mikheyev A.S."/>
        </authorList>
    </citation>
    <scope>NUCLEOTIDE SEQUENCE [LARGE SCALE GENOMIC DNA]</scope>
    <source>
        <strain evidence="2">Daus_M_001</strain>
        <tissue evidence="2">Leg muscle</tissue>
    </source>
</reference>
<proteinExistence type="predicted"/>
<organism evidence="2 3">
    <name type="scientific">Dryococelus australis</name>
    <dbReference type="NCBI Taxonomy" id="614101"/>
    <lineage>
        <taxon>Eukaryota</taxon>
        <taxon>Metazoa</taxon>
        <taxon>Ecdysozoa</taxon>
        <taxon>Arthropoda</taxon>
        <taxon>Hexapoda</taxon>
        <taxon>Insecta</taxon>
        <taxon>Pterygota</taxon>
        <taxon>Neoptera</taxon>
        <taxon>Polyneoptera</taxon>
        <taxon>Phasmatodea</taxon>
        <taxon>Verophasmatodea</taxon>
        <taxon>Anareolatae</taxon>
        <taxon>Phasmatidae</taxon>
        <taxon>Eurycanthinae</taxon>
        <taxon>Dryococelus</taxon>
    </lineage>
</organism>
<feature type="region of interest" description="Disordered" evidence="1">
    <location>
        <begin position="238"/>
        <end position="258"/>
    </location>
</feature>
<keyword evidence="3" id="KW-1185">Reference proteome</keyword>
<gene>
    <name evidence="2" type="ORF">PR048_029215</name>
</gene>
<evidence type="ECO:0000256" key="1">
    <source>
        <dbReference type="SAM" id="MobiDB-lite"/>
    </source>
</evidence>
<dbReference type="EMBL" id="JARBHB010000013">
    <property type="protein sequence ID" value="KAJ8870199.1"/>
    <property type="molecule type" value="Genomic_DNA"/>
</dbReference>
<evidence type="ECO:0000313" key="3">
    <source>
        <dbReference type="Proteomes" id="UP001159363"/>
    </source>
</evidence>
<name>A0ABQ9GCR3_9NEOP</name>
<dbReference type="Proteomes" id="UP001159363">
    <property type="component" value="Chromosome 12"/>
</dbReference>
<protein>
    <submittedName>
        <fullName evidence="2">Uncharacterized protein</fullName>
    </submittedName>
</protein>
<evidence type="ECO:0000313" key="2">
    <source>
        <dbReference type="EMBL" id="KAJ8870199.1"/>
    </source>
</evidence>
<feature type="compositionally biased region" description="Polar residues" evidence="1">
    <location>
        <begin position="238"/>
        <end position="247"/>
    </location>
</feature>
<feature type="region of interest" description="Disordered" evidence="1">
    <location>
        <begin position="486"/>
        <end position="505"/>
    </location>
</feature>